<dbReference type="GO" id="GO:0005975">
    <property type="term" value="P:carbohydrate metabolic process"/>
    <property type="evidence" value="ECO:0007669"/>
    <property type="project" value="TreeGrafter"/>
</dbReference>
<evidence type="ECO:0000256" key="1">
    <source>
        <dbReference type="ARBA" id="ARBA00022801"/>
    </source>
</evidence>
<reference evidence="3 4" key="1">
    <citation type="submission" date="2020-01" db="EMBL/GenBank/DDBJ databases">
        <title>Ponticoccus aerotolerans gen. nov., sp. nov., an anaerobic bacterium and proposal of Ponticoccusceae fam. nov., Ponticoccusles ord. nov. and Ponticoccuse classis nov. in the phylum Kiritimatiellaeota.</title>
        <authorList>
            <person name="Zhou L.Y."/>
            <person name="Du Z.J."/>
        </authorList>
    </citation>
    <scope>NUCLEOTIDE SEQUENCE [LARGE SCALE GENOMIC DNA]</scope>
    <source>
        <strain evidence="3 4">S-5007</strain>
    </source>
</reference>
<sequence length="666" mass="74450">MNIKFFEILIVLLMTFSAVAETWLPAVFSDHMIFQADQPIHIWGTASPNERIAVKFDEQHAETIADKDGAWSIYLDAQPASSIPSELEVRSLSNDWKKTFSDVLVGEVWMASGQSNMQFTFRMLDRLNEAVAQPENKMLRLFNTPRAVSAKVKDDTGGQWEISCPAALMDFSAVAYYFGSRLQQDLDVPVGIIVSAWGGTKVETWMPMEDLKQVPELHDGLVQYERLVSDPFAKAKLTAQQAAWQNLGYQDPGNHGYLYGYADPDADLSGWKPVSVPTSIESVLEESKDGAFWFRRTVRIPDEWIGQPLTLKLGVLDDMDQTYVNGIPVGSTGQETAGFWMTPRSYSVPEYVVAGNELTVAVRVFDMAGQGGFLSGPDLLKIALVGQEQNAVSLAGNWQFKAEYVFNDDDPLRRQFNQRWGVPNTPRGPANLYNAMIAPFLPFSLKGVIWYQGESNASEPELYSCLFPGMIESWRRKWNQPEMPFIYVELASFMAAQTQPSEEDGWAWQREAQQSALALSNTAVATALDVGDATNIHPEDKATVGDRLALAANGLVYGRSGLCQSPRYASSAVRKDRVYLSFKDVEGGFELRSGTEPQSFAICGKDRVWHWAEAKIDREQIVVWSPDVPEPVAVRYAWANNPNINVYSRAGLPLLPFRTDRFPRGR</sequence>
<evidence type="ECO:0000259" key="2">
    <source>
        <dbReference type="Pfam" id="PF03629"/>
    </source>
</evidence>
<dbReference type="GO" id="GO:0001681">
    <property type="term" value="F:sialate O-acetylesterase activity"/>
    <property type="evidence" value="ECO:0007669"/>
    <property type="project" value="InterPro"/>
</dbReference>
<dbReference type="RefSeq" id="WP_160629523.1">
    <property type="nucleotide sequence ID" value="NZ_CP047593.1"/>
</dbReference>
<dbReference type="InterPro" id="IPR005181">
    <property type="entry name" value="SASA"/>
</dbReference>
<evidence type="ECO:0000313" key="4">
    <source>
        <dbReference type="Proteomes" id="UP000464954"/>
    </source>
</evidence>
<evidence type="ECO:0000313" key="3">
    <source>
        <dbReference type="EMBL" id="QHI70346.1"/>
    </source>
</evidence>
<dbReference type="InterPro" id="IPR008979">
    <property type="entry name" value="Galactose-bd-like_sf"/>
</dbReference>
<gene>
    <name evidence="3" type="ORF">GT409_13155</name>
</gene>
<organism evidence="3 4">
    <name type="scientific">Tichowtungia aerotolerans</name>
    <dbReference type="NCBI Taxonomy" id="2697043"/>
    <lineage>
        <taxon>Bacteria</taxon>
        <taxon>Pseudomonadati</taxon>
        <taxon>Kiritimatiellota</taxon>
        <taxon>Tichowtungiia</taxon>
        <taxon>Tichowtungiales</taxon>
        <taxon>Tichowtungiaceae</taxon>
        <taxon>Tichowtungia</taxon>
    </lineage>
</organism>
<feature type="domain" description="Sialate O-acetylesterase" evidence="2">
    <location>
        <begin position="107"/>
        <end position="209"/>
    </location>
</feature>
<dbReference type="PANTHER" id="PTHR22901:SF0">
    <property type="entry name" value="SIALATE O-ACETYLESTERASE"/>
    <property type="match status" value="1"/>
</dbReference>
<dbReference type="SUPFAM" id="SSF49785">
    <property type="entry name" value="Galactose-binding domain-like"/>
    <property type="match status" value="1"/>
</dbReference>
<feature type="domain" description="Sialate O-acetylesterase" evidence="2">
    <location>
        <begin position="431"/>
        <end position="550"/>
    </location>
</feature>
<keyword evidence="1" id="KW-0378">Hydrolase</keyword>
<dbReference type="InterPro" id="IPR036514">
    <property type="entry name" value="SGNH_hydro_sf"/>
</dbReference>
<dbReference type="KEGG" id="taer:GT409_13155"/>
<accession>A0A6P1MFF5</accession>
<dbReference type="PANTHER" id="PTHR22901">
    <property type="entry name" value="SIALATE O-ACETYLESTERASE"/>
    <property type="match status" value="1"/>
</dbReference>
<dbReference type="EMBL" id="CP047593">
    <property type="protein sequence ID" value="QHI70346.1"/>
    <property type="molecule type" value="Genomic_DNA"/>
</dbReference>
<keyword evidence="4" id="KW-1185">Reference proteome</keyword>
<dbReference type="SUPFAM" id="SSF52266">
    <property type="entry name" value="SGNH hydrolase"/>
    <property type="match status" value="1"/>
</dbReference>
<protein>
    <recommendedName>
        <fullName evidence="2">Sialate O-acetylesterase domain-containing protein</fullName>
    </recommendedName>
</protein>
<dbReference type="Proteomes" id="UP000464954">
    <property type="component" value="Chromosome"/>
</dbReference>
<dbReference type="AlphaFoldDB" id="A0A6P1MFF5"/>
<dbReference type="Gene3D" id="2.60.120.260">
    <property type="entry name" value="Galactose-binding domain-like"/>
    <property type="match status" value="1"/>
</dbReference>
<proteinExistence type="predicted"/>
<dbReference type="Pfam" id="PF03629">
    <property type="entry name" value="SASA"/>
    <property type="match status" value="2"/>
</dbReference>
<dbReference type="Gene3D" id="3.40.50.1110">
    <property type="entry name" value="SGNH hydrolase"/>
    <property type="match status" value="2"/>
</dbReference>
<name>A0A6P1MFF5_9BACT</name>
<dbReference type="InterPro" id="IPR039329">
    <property type="entry name" value="SIAE"/>
</dbReference>